<proteinExistence type="predicted"/>
<gene>
    <name evidence="2" type="ORF">R1flu_028824</name>
</gene>
<name>A0ABD1XMT5_9MARC</name>
<dbReference type="Proteomes" id="UP001605036">
    <property type="component" value="Unassembled WGS sequence"/>
</dbReference>
<evidence type="ECO:0000256" key="1">
    <source>
        <dbReference type="SAM" id="MobiDB-lite"/>
    </source>
</evidence>
<keyword evidence="3" id="KW-1185">Reference proteome</keyword>
<evidence type="ECO:0000313" key="3">
    <source>
        <dbReference type="Proteomes" id="UP001605036"/>
    </source>
</evidence>
<dbReference type="EMBL" id="JBHFFA010000008">
    <property type="protein sequence ID" value="KAL2610251.1"/>
    <property type="molecule type" value="Genomic_DNA"/>
</dbReference>
<feature type="region of interest" description="Disordered" evidence="1">
    <location>
        <begin position="1"/>
        <end position="47"/>
    </location>
</feature>
<organism evidence="2 3">
    <name type="scientific">Riccia fluitans</name>
    <dbReference type="NCBI Taxonomy" id="41844"/>
    <lineage>
        <taxon>Eukaryota</taxon>
        <taxon>Viridiplantae</taxon>
        <taxon>Streptophyta</taxon>
        <taxon>Embryophyta</taxon>
        <taxon>Marchantiophyta</taxon>
        <taxon>Marchantiopsida</taxon>
        <taxon>Marchantiidae</taxon>
        <taxon>Marchantiales</taxon>
        <taxon>Ricciaceae</taxon>
        <taxon>Riccia</taxon>
    </lineage>
</organism>
<sequence length="156" mass="17385">MTRKKGLQKLKSPTNLSAMDAVEGVHSDQQEPSAEDPEADEQKISKEVVEPKLPLDLGECSQLQDDFDDEFTSLIDQFVSTSILDHASYGSIDKLLSTVDELFPSDFFAAVENKECDCPTTPLMEAQHEVKSFSPDEVLKEFLEFPTDLQAPWTTA</sequence>
<reference evidence="2 3" key="1">
    <citation type="submission" date="2024-09" db="EMBL/GenBank/DDBJ databases">
        <title>Chromosome-scale assembly of Riccia fluitans.</title>
        <authorList>
            <person name="Paukszto L."/>
            <person name="Sawicki J."/>
            <person name="Karawczyk K."/>
            <person name="Piernik-Szablinska J."/>
            <person name="Szczecinska M."/>
            <person name="Mazdziarz M."/>
        </authorList>
    </citation>
    <scope>NUCLEOTIDE SEQUENCE [LARGE SCALE GENOMIC DNA]</scope>
    <source>
        <strain evidence="2">Rf_01</strain>
        <tissue evidence="2">Aerial parts of the thallus</tissue>
    </source>
</reference>
<accession>A0ABD1XMT5</accession>
<protein>
    <submittedName>
        <fullName evidence="2">Uncharacterized protein</fullName>
    </submittedName>
</protein>
<dbReference type="AlphaFoldDB" id="A0ABD1XMT5"/>
<evidence type="ECO:0000313" key="2">
    <source>
        <dbReference type="EMBL" id="KAL2610251.1"/>
    </source>
</evidence>
<comment type="caution">
    <text evidence="2">The sequence shown here is derived from an EMBL/GenBank/DDBJ whole genome shotgun (WGS) entry which is preliminary data.</text>
</comment>